<dbReference type="PANTHER" id="PTHR35400">
    <property type="entry name" value="SLR1083 PROTEIN"/>
    <property type="match status" value="1"/>
</dbReference>
<dbReference type="GO" id="GO:0004519">
    <property type="term" value="F:endonuclease activity"/>
    <property type="evidence" value="ECO:0007669"/>
    <property type="project" value="UniProtKB-KW"/>
</dbReference>
<dbReference type="EMBL" id="RCBY01000082">
    <property type="protein sequence ID" value="RQH40895.1"/>
    <property type="molecule type" value="Genomic_DNA"/>
</dbReference>
<evidence type="ECO:0000259" key="1">
    <source>
        <dbReference type="Pfam" id="PF05685"/>
    </source>
</evidence>
<dbReference type="OrthoDB" id="509866at2"/>
<dbReference type="InterPro" id="IPR008538">
    <property type="entry name" value="Uma2"/>
</dbReference>
<dbReference type="Gene3D" id="3.90.1570.10">
    <property type="entry name" value="tt1808, chain A"/>
    <property type="match status" value="1"/>
</dbReference>
<keyword evidence="2" id="KW-0255">Endonuclease</keyword>
<dbReference type="Proteomes" id="UP000269154">
    <property type="component" value="Unassembled WGS sequence"/>
</dbReference>
<keyword evidence="2" id="KW-0378">Hydrolase</keyword>
<dbReference type="CDD" id="cd06260">
    <property type="entry name" value="DUF820-like"/>
    <property type="match status" value="1"/>
</dbReference>
<keyword evidence="3" id="KW-1185">Reference proteome</keyword>
<dbReference type="Pfam" id="PF05685">
    <property type="entry name" value="Uma2"/>
    <property type="match status" value="1"/>
</dbReference>
<dbReference type="InterPro" id="IPR011335">
    <property type="entry name" value="Restrct_endonuc-II-like"/>
</dbReference>
<name>A0A3N6PSV7_9CYAN</name>
<dbReference type="AlphaFoldDB" id="A0A3N6PSV7"/>
<protein>
    <submittedName>
        <fullName evidence="2">Uma2 family endonuclease</fullName>
    </submittedName>
</protein>
<dbReference type="PANTHER" id="PTHR35400:SF1">
    <property type="entry name" value="SLR1083 PROTEIN"/>
    <property type="match status" value="1"/>
</dbReference>
<dbReference type="InterPro" id="IPR012296">
    <property type="entry name" value="Nuclease_put_TT1808"/>
</dbReference>
<keyword evidence="2" id="KW-0540">Nuclease</keyword>
<evidence type="ECO:0000313" key="3">
    <source>
        <dbReference type="Proteomes" id="UP000269154"/>
    </source>
</evidence>
<gene>
    <name evidence="2" type="ORF">D5R40_15630</name>
</gene>
<organism evidence="2 3">
    <name type="scientific">Okeania hirsuta</name>
    <dbReference type="NCBI Taxonomy" id="1458930"/>
    <lineage>
        <taxon>Bacteria</taxon>
        <taxon>Bacillati</taxon>
        <taxon>Cyanobacteriota</taxon>
        <taxon>Cyanophyceae</taxon>
        <taxon>Oscillatoriophycideae</taxon>
        <taxon>Oscillatoriales</taxon>
        <taxon>Microcoleaceae</taxon>
        <taxon>Okeania</taxon>
    </lineage>
</organism>
<proteinExistence type="predicted"/>
<accession>A0A3N6PSV7</accession>
<evidence type="ECO:0000313" key="2">
    <source>
        <dbReference type="EMBL" id="RQH40895.1"/>
    </source>
</evidence>
<sequence length="187" mass="21594">MSVQLLRRLFTVDQYYKMLEAGVFTENERVELIRGEIITMSPMGIRHAGCVNRLNELFFLRLAQTVTVGIQIPVRLNNNSEPEPDISLLQRRPDFYETQQPQPENVFLLIEVSDTTIKYDREVKVPLYAENNIVEVWLVNLTEKCLEVYRQPTANGYEIVQTFQRGETVAIQALPNVTFTVDEILGD</sequence>
<feature type="domain" description="Putative restriction endonuclease" evidence="1">
    <location>
        <begin position="13"/>
        <end position="181"/>
    </location>
</feature>
<dbReference type="RefSeq" id="WP_124154854.1">
    <property type="nucleotide sequence ID" value="NZ_CAWOLW010000698.1"/>
</dbReference>
<dbReference type="SUPFAM" id="SSF52980">
    <property type="entry name" value="Restriction endonuclease-like"/>
    <property type="match status" value="1"/>
</dbReference>
<comment type="caution">
    <text evidence="2">The sequence shown here is derived from an EMBL/GenBank/DDBJ whole genome shotgun (WGS) entry which is preliminary data.</text>
</comment>
<reference evidence="2 3" key="1">
    <citation type="journal article" date="2018" name="ACS Chem. Biol.">
        <title>Ketoreductase domain dysfunction expands chemodiversity: malyngamide biosynthesis in the cyanobacterium Okeania hirsuta.</title>
        <authorList>
            <person name="Moss N.A."/>
            <person name="Leao T."/>
            <person name="Rankin M."/>
            <person name="McCullough T.M."/>
            <person name="Qu P."/>
            <person name="Korobeynikov A."/>
            <person name="Smith J.L."/>
            <person name="Gerwick L."/>
            <person name="Gerwick W.H."/>
        </authorList>
    </citation>
    <scope>NUCLEOTIDE SEQUENCE [LARGE SCALE GENOMIC DNA]</scope>
    <source>
        <strain evidence="2 3">PAB10Feb10-1</strain>
    </source>
</reference>